<dbReference type="InterPro" id="IPR028268">
    <property type="entry name" value="Pianissimo_fam"/>
</dbReference>
<gene>
    <name evidence="2" type="ORF">EVEC_LOCUS11158</name>
</gene>
<dbReference type="GO" id="GO:0043539">
    <property type="term" value="F:protein serine/threonine kinase activator activity"/>
    <property type="evidence" value="ECO:0007669"/>
    <property type="project" value="TreeGrafter"/>
</dbReference>
<dbReference type="WBParaSite" id="EVEC_0001189801-mRNA-1">
    <property type="protein sequence ID" value="EVEC_0001189801-mRNA-1"/>
    <property type="gene ID" value="EVEC_0001189801"/>
</dbReference>
<dbReference type="InterPro" id="IPR029453">
    <property type="entry name" value="Rictor_IV"/>
</dbReference>
<dbReference type="STRING" id="51028.A0A0N4VLW2"/>
<reference evidence="2 3" key="2">
    <citation type="submission" date="2018-10" db="EMBL/GenBank/DDBJ databases">
        <authorList>
            <consortium name="Pathogen Informatics"/>
        </authorList>
    </citation>
    <scope>NUCLEOTIDE SEQUENCE [LARGE SCALE GENOMIC DNA]</scope>
</reference>
<reference evidence="4" key="1">
    <citation type="submission" date="2017-02" db="UniProtKB">
        <authorList>
            <consortium name="WormBaseParasite"/>
        </authorList>
    </citation>
    <scope>IDENTIFICATION</scope>
</reference>
<accession>A0A0N4VLW2</accession>
<dbReference type="PANTHER" id="PTHR13298">
    <property type="entry name" value="CYTOSOLIC REGULATOR PIANISSIMO"/>
    <property type="match status" value="1"/>
</dbReference>
<keyword evidence="3" id="KW-1185">Reference proteome</keyword>
<dbReference type="Pfam" id="PF14668">
    <property type="entry name" value="RICTOR_V"/>
    <property type="match status" value="1"/>
</dbReference>
<sequence>NHIEKLINLTDLPVFFVDIITSTTTAEYVKLIVSCLDYSNDTGFTRLILHTAVTSASEIGRKWATRFLSVLGENDPQTFVEWGLSLLMGQLADPSAKVVRDAIRVLSQWIPVYPECITSLQNLRLESFGDAGIFLSTYLFGNEKYVIENPKEVQNAINLWRKEFNVKYVDTVEDDTKVELMNVKRSFDGYFARISNERSKRCGISLPAHLYGHLASHESGRKLLLLLRNAPADMSYAETKEVKGAIFAVSHFVASSDAGKGKLSAAEAVIILCRYAEACPVLSVRGTAFWALNLIGSCAYGARFLTSLGWESSKYNEDTERVQFEELGLDPSNLWINCVDVCTSDPHYIVKTSVNQVRFDQTE</sequence>
<proteinExistence type="predicted"/>
<dbReference type="EMBL" id="UXUI01011649">
    <property type="protein sequence ID" value="VDD96407.1"/>
    <property type="molecule type" value="Genomic_DNA"/>
</dbReference>
<dbReference type="PANTHER" id="PTHR13298:SF11">
    <property type="entry name" value="RAPAMYCIN-INSENSITIVE COMPANION OF MTOR"/>
    <property type="match status" value="1"/>
</dbReference>
<dbReference type="OrthoDB" id="271111at2759"/>
<evidence type="ECO:0000313" key="3">
    <source>
        <dbReference type="Proteomes" id="UP000274131"/>
    </source>
</evidence>
<name>A0A0N4VLW2_ENTVE</name>
<evidence type="ECO:0000313" key="4">
    <source>
        <dbReference type="WBParaSite" id="EVEC_0001189801-mRNA-1"/>
    </source>
</evidence>
<dbReference type="GO" id="GO:0051897">
    <property type="term" value="P:positive regulation of phosphatidylinositol 3-kinase/protein kinase B signal transduction"/>
    <property type="evidence" value="ECO:0007669"/>
    <property type="project" value="TreeGrafter"/>
</dbReference>
<organism evidence="4">
    <name type="scientific">Enterobius vermicularis</name>
    <name type="common">Human pinworm</name>
    <dbReference type="NCBI Taxonomy" id="51028"/>
    <lineage>
        <taxon>Eukaryota</taxon>
        <taxon>Metazoa</taxon>
        <taxon>Ecdysozoa</taxon>
        <taxon>Nematoda</taxon>
        <taxon>Chromadorea</taxon>
        <taxon>Rhabditida</taxon>
        <taxon>Spirurina</taxon>
        <taxon>Oxyuridomorpha</taxon>
        <taxon>Oxyuroidea</taxon>
        <taxon>Oxyuridae</taxon>
        <taxon>Enterobius</taxon>
    </lineage>
</organism>
<dbReference type="AlphaFoldDB" id="A0A0N4VLW2"/>
<evidence type="ECO:0000313" key="2">
    <source>
        <dbReference type="EMBL" id="VDD96407.1"/>
    </source>
</evidence>
<protein>
    <submittedName>
        <fullName evidence="4">RICTOR_V domain-containing protein</fullName>
    </submittedName>
</protein>
<dbReference type="SMART" id="SM01310">
    <property type="entry name" value="RICTOR_V"/>
    <property type="match status" value="1"/>
</dbReference>
<dbReference type="GO" id="GO:0031932">
    <property type="term" value="C:TORC2 complex"/>
    <property type="evidence" value="ECO:0007669"/>
    <property type="project" value="InterPro"/>
</dbReference>
<feature type="domain" description="Rapamycin-insensitive companion of mTOR" evidence="1">
    <location>
        <begin position="239"/>
        <end position="312"/>
    </location>
</feature>
<evidence type="ECO:0000259" key="1">
    <source>
        <dbReference type="SMART" id="SM01310"/>
    </source>
</evidence>
<dbReference type="Pfam" id="PF14663">
    <property type="entry name" value="RasGEF_N_2"/>
    <property type="match status" value="1"/>
</dbReference>
<dbReference type="GO" id="GO:0038203">
    <property type="term" value="P:TORC2 signaling"/>
    <property type="evidence" value="ECO:0007669"/>
    <property type="project" value="TreeGrafter"/>
</dbReference>
<dbReference type="SUPFAM" id="SSF48371">
    <property type="entry name" value="ARM repeat"/>
    <property type="match status" value="1"/>
</dbReference>
<dbReference type="InterPro" id="IPR016024">
    <property type="entry name" value="ARM-type_fold"/>
</dbReference>
<dbReference type="InterPro" id="IPR029452">
    <property type="entry name" value="RICTOR_V"/>
</dbReference>
<dbReference type="SMART" id="SM01303">
    <property type="entry name" value="RasGEF_N_2"/>
    <property type="match status" value="1"/>
</dbReference>
<dbReference type="Proteomes" id="UP000274131">
    <property type="component" value="Unassembled WGS sequence"/>
</dbReference>